<gene>
    <name evidence="5" type="ORF">nbrc107697_23770</name>
</gene>
<reference evidence="6" key="1">
    <citation type="submission" date="2019-06" db="EMBL/GenBank/DDBJ databases">
        <title>Gordonia isolated from sludge of a wastewater treatment plant.</title>
        <authorList>
            <person name="Tamura T."/>
            <person name="Aoyama K."/>
            <person name="Kang Y."/>
            <person name="Saito S."/>
            <person name="Akiyama N."/>
            <person name="Yazawa K."/>
            <person name="Gonoi T."/>
            <person name="Mikami Y."/>
        </authorList>
    </citation>
    <scope>NUCLEOTIDE SEQUENCE [LARGE SCALE GENOMIC DNA]</scope>
    <source>
        <strain evidence="6">NBRC 107697</strain>
    </source>
</reference>
<dbReference type="GO" id="GO:0016787">
    <property type="term" value="F:hydrolase activity"/>
    <property type="evidence" value="ECO:0007669"/>
    <property type="project" value="UniProtKB-KW"/>
</dbReference>
<evidence type="ECO:0000259" key="4">
    <source>
        <dbReference type="PROSITE" id="PS51194"/>
    </source>
</evidence>
<dbReference type="InterPro" id="IPR014001">
    <property type="entry name" value="Helicase_ATP-bd"/>
</dbReference>
<dbReference type="InterPro" id="IPR049730">
    <property type="entry name" value="SNF2/RAD54-like_C"/>
</dbReference>
<dbReference type="InterPro" id="IPR038718">
    <property type="entry name" value="SNF2-like_sf"/>
</dbReference>
<organism evidence="5 6">
    <name type="scientific">Gordonia crocea</name>
    <dbReference type="NCBI Taxonomy" id="589162"/>
    <lineage>
        <taxon>Bacteria</taxon>
        <taxon>Bacillati</taxon>
        <taxon>Actinomycetota</taxon>
        <taxon>Actinomycetes</taxon>
        <taxon>Mycobacteriales</taxon>
        <taxon>Gordoniaceae</taxon>
        <taxon>Gordonia</taxon>
    </lineage>
</organism>
<dbReference type="AlphaFoldDB" id="A0A7I9UYT8"/>
<dbReference type="PROSITE" id="PS51192">
    <property type="entry name" value="HELICASE_ATP_BIND_1"/>
    <property type="match status" value="1"/>
</dbReference>
<feature type="compositionally biased region" description="Basic and acidic residues" evidence="2">
    <location>
        <begin position="248"/>
        <end position="260"/>
    </location>
</feature>
<dbReference type="Proteomes" id="UP000444980">
    <property type="component" value="Unassembled WGS sequence"/>
</dbReference>
<comment type="caution">
    <text evidence="5">The sequence shown here is derived from an EMBL/GenBank/DDBJ whole genome shotgun (WGS) entry which is preliminary data.</text>
</comment>
<protein>
    <recommendedName>
        <fullName evidence="7">Helicase</fullName>
    </recommendedName>
</protein>
<evidence type="ECO:0000313" key="5">
    <source>
        <dbReference type="EMBL" id="GED98338.1"/>
    </source>
</evidence>
<dbReference type="Pfam" id="PF12419">
    <property type="entry name" value="DUF3670"/>
    <property type="match status" value="1"/>
</dbReference>
<keyword evidence="1" id="KW-0378">Hydrolase</keyword>
<dbReference type="RefSeq" id="WP_161928017.1">
    <property type="nucleotide sequence ID" value="NZ_BJOU01000002.1"/>
</dbReference>
<dbReference type="Gene3D" id="3.40.50.10810">
    <property type="entry name" value="Tandem AAA-ATPase domain"/>
    <property type="match status" value="1"/>
</dbReference>
<dbReference type="PROSITE" id="PS51194">
    <property type="entry name" value="HELICASE_CTER"/>
    <property type="match status" value="1"/>
</dbReference>
<dbReference type="OrthoDB" id="9760715at2"/>
<dbReference type="Pfam" id="PF00271">
    <property type="entry name" value="Helicase_C"/>
    <property type="match status" value="1"/>
</dbReference>
<feature type="domain" description="Helicase ATP-binding" evidence="3">
    <location>
        <begin position="513"/>
        <end position="680"/>
    </location>
</feature>
<dbReference type="InterPro" id="IPR000330">
    <property type="entry name" value="SNF2_N"/>
</dbReference>
<keyword evidence="6" id="KW-1185">Reference proteome</keyword>
<accession>A0A7I9UYT8</accession>
<name>A0A7I9UYT8_9ACTN</name>
<dbReference type="SMART" id="SM00490">
    <property type="entry name" value="HELICc"/>
    <property type="match status" value="1"/>
</dbReference>
<evidence type="ECO:0000256" key="1">
    <source>
        <dbReference type="ARBA" id="ARBA00022801"/>
    </source>
</evidence>
<dbReference type="SMART" id="SM00487">
    <property type="entry name" value="DEXDc"/>
    <property type="match status" value="1"/>
</dbReference>
<evidence type="ECO:0008006" key="7">
    <source>
        <dbReference type="Google" id="ProtNLM"/>
    </source>
</evidence>
<dbReference type="InterPro" id="IPR027417">
    <property type="entry name" value="P-loop_NTPase"/>
</dbReference>
<dbReference type="GO" id="GO:0005524">
    <property type="term" value="F:ATP binding"/>
    <property type="evidence" value="ECO:0007669"/>
    <property type="project" value="InterPro"/>
</dbReference>
<evidence type="ECO:0000313" key="6">
    <source>
        <dbReference type="Proteomes" id="UP000444980"/>
    </source>
</evidence>
<dbReference type="Pfam" id="PF00176">
    <property type="entry name" value="SNF2-rel_dom"/>
    <property type="match status" value="1"/>
</dbReference>
<dbReference type="EMBL" id="BJOU01000002">
    <property type="protein sequence ID" value="GED98338.1"/>
    <property type="molecule type" value="Genomic_DNA"/>
</dbReference>
<dbReference type="SUPFAM" id="SSF52540">
    <property type="entry name" value="P-loop containing nucleoside triphosphate hydrolases"/>
    <property type="match status" value="2"/>
</dbReference>
<proteinExistence type="predicted"/>
<dbReference type="InterPro" id="IPR022138">
    <property type="entry name" value="DUF3670"/>
</dbReference>
<dbReference type="CDD" id="cd18793">
    <property type="entry name" value="SF2_C_SNF"/>
    <property type="match status" value="1"/>
</dbReference>
<evidence type="ECO:0000256" key="2">
    <source>
        <dbReference type="SAM" id="MobiDB-lite"/>
    </source>
</evidence>
<dbReference type="PANTHER" id="PTHR10799">
    <property type="entry name" value="SNF2/RAD54 HELICASE FAMILY"/>
    <property type="match status" value="1"/>
</dbReference>
<evidence type="ECO:0000259" key="3">
    <source>
        <dbReference type="PROSITE" id="PS51192"/>
    </source>
</evidence>
<feature type="domain" description="Helicase C-terminal" evidence="4">
    <location>
        <begin position="811"/>
        <end position="967"/>
    </location>
</feature>
<sequence>MPDRLVPGPLTDLPPLRAMWRPGLGLALWRDTDAPGDDDAPPPLAADEVPPRLAEFLVGRAFRRRLPVTGADGRRVSRPCVVVGRTTTASLLSAIDEESAAQVGGELRFYRALLLGVGAACSAGSVAPGVAVADGEYHLRWTLVATPAWRRWMASMTDRTPESLAANDPHHGGRDSGAADFAAEMADTLCRLRLRTPGDPAVGPALLADLVDDPLPLPGDRGPVAGTAWSQWSASAAPGEPPVLFRLHLPDDDPDDRRDPPPPPIWRLQVCRRDDAGAIVAVAPQRLTATDLDEITSALATAIAACPALRDADADPQSLDFLLSTAAAEEFLTDGAGVLREEGFTVLLPRSIATVRPVLHAQALPVATNTGRAAIVGIDDLADFEWRLALGDAPGAAQLSQADLDALARQQGDLVRVRGQWVLAENAALSRAARFIAEQRQPAAAPTTTADLLALITGIADSRTPVPVTGAPGLGWLDDLAAGRTPVPPPVPPPPSLVATLRPYQRRGLDWLAHLSQQRIGGVLADDMGLGKTIQVIALLCHERQTADPAPTLIVCPMSLVGNWANELARFAPHLRVTVHHGPNRLRGKQFHTAAAGSAVVLTTFAIATRDRDLLATARFADRRWGRLVVDEAQHVKNVATSAAKALRVIDADHRLALTGTPVENRLEDLRAVVDLVNPGLLGSPSVFKARFAEPIERDRDAATARRLRSLTRPFLLRRAKTDPDIVDGLPAKTELVVRANLTVEQAALYRAIVDEVMAALADARQRALRRRTVLAALTRLKQVCNHPAHYLADGSPMMARGAHRSGKVELITDLATTAVDEGDRMLVFSQFAEFAHLLAPLLADHLGAEIPVLHGGLPRTERDRLVERFQGDDGPPVLVATLKAGGTGLNLTAANQVVHADRWWNPAVEDQATDRAYRIGQDRHVQVRKFVCVGTLEERIDEMIAAKRELSALTVQTGESWISDLGDAEVLDLLALRDEAVSQ</sequence>
<dbReference type="InterPro" id="IPR001650">
    <property type="entry name" value="Helicase_C-like"/>
</dbReference>
<dbReference type="Gene3D" id="3.40.50.300">
    <property type="entry name" value="P-loop containing nucleotide triphosphate hydrolases"/>
    <property type="match status" value="1"/>
</dbReference>
<feature type="region of interest" description="Disordered" evidence="2">
    <location>
        <begin position="243"/>
        <end position="265"/>
    </location>
</feature>